<sequence length="75" mass="8313">MLTPVFHPNIDAQKICIGDHWSAGQRLAHLIVRIGEMITYQSYNVRSPLNGEAAAWAELNQESLPLQKIDLSAGL</sequence>
<accession>A0A0F9IAP3</accession>
<name>A0A0F9IAP3_9ZZZZ</name>
<reference evidence="1" key="1">
    <citation type="journal article" date="2015" name="Nature">
        <title>Complex archaea that bridge the gap between prokaryotes and eukaryotes.</title>
        <authorList>
            <person name="Spang A."/>
            <person name="Saw J.H."/>
            <person name="Jorgensen S.L."/>
            <person name="Zaremba-Niedzwiedzka K."/>
            <person name="Martijn J."/>
            <person name="Lind A.E."/>
            <person name="van Eijk R."/>
            <person name="Schleper C."/>
            <person name="Guy L."/>
            <person name="Ettema T.J."/>
        </authorList>
    </citation>
    <scope>NUCLEOTIDE SEQUENCE</scope>
</reference>
<organism evidence="1">
    <name type="scientific">marine sediment metagenome</name>
    <dbReference type="NCBI Taxonomy" id="412755"/>
    <lineage>
        <taxon>unclassified sequences</taxon>
        <taxon>metagenomes</taxon>
        <taxon>ecological metagenomes</taxon>
    </lineage>
</organism>
<evidence type="ECO:0000313" key="1">
    <source>
        <dbReference type="EMBL" id="KKL84487.1"/>
    </source>
</evidence>
<dbReference type="InterPro" id="IPR016135">
    <property type="entry name" value="UBQ-conjugating_enzyme/RWD"/>
</dbReference>
<protein>
    <submittedName>
        <fullName evidence="1">Uncharacterized protein</fullName>
    </submittedName>
</protein>
<comment type="caution">
    <text evidence="1">The sequence shown here is derived from an EMBL/GenBank/DDBJ whole genome shotgun (WGS) entry which is preliminary data.</text>
</comment>
<dbReference type="Gene3D" id="3.10.110.10">
    <property type="entry name" value="Ubiquitin Conjugating Enzyme"/>
    <property type="match status" value="1"/>
</dbReference>
<dbReference type="AlphaFoldDB" id="A0A0F9IAP3"/>
<dbReference type="EMBL" id="LAZR01021683">
    <property type="protein sequence ID" value="KKL84487.1"/>
    <property type="molecule type" value="Genomic_DNA"/>
</dbReference>
<dbReference type="SUPFAM" id="SSF54495">
    <property type="entry name" value="UBC-like"/>
    <property type="match status" value="1"/>
</dbReference>
<gene>
    <name evidence="1" type="ORF">LCGC14_1964250</name>
</gene>
<proteinExistence type="predicted"/>